<comment type="subunit">
    <text evidence="7">Forms oligomers.</text>
</comment>
<dbReference type="GO" id="GO:0051301">
    <property type="term" value="P:cell division"/>
    <property type="evidence" value="ECO:0007669"/>
    <property type="project" value="UniProtKB-KW"/>
</dbReference>
<dbReference type="InterPro" id="IPR035642">
    <property type="entry name" value="MraZ_N"/>
</dbReference>
<evidence type="ECO:0000313" key="18">
    <source>
        <dbReference type="Proteomes" id="UP000368032"/>
    </source>
</evidence>
<dbReference type="Proteomes" id="UP000095454">
    <property type="component" value="Unassembled WGS sequence"/>
</dbReference>
<keyword evidence="10" id="KW-0131">Cell cycle</keyword>
<dbReference type="EMBL" id="CP024160">
    <property type="protein sequence ID" value="ATP53327.1"/>
    <property type="molecule type" value="Genomic_DNA"/>
</dbReference>
<dbReference type="AlphaFoldDB" id="A0A173XHV9"/>
<organism evidence="13 19">
    <name type="scientific">Collinsella aerofaciens</name>
    <dbReference type="NCBI Taxonomy" id="74426"/>
    <lineage>
        <taxon>Bacteria</taxon>
        <taxon>Bacillati</taxon>
        <taxon>Actinomycetota</taxon>
        <taxon>Coriobacteriia</taxon>
        <taxon>Coriobacteriales</taxon>
        <taxon>Coriobacteriaceae</taxon>
        <taxon>Collinsella</taxon>
    </lineage>
</organism>
<dbReference type="GO" id="GO:0003700">
    <property type="term" value="F:DNA-binding transcription factor activity"/>
    <property type="evidence" value="ECO:0007669"/>
    <property type="project" value="UniProtKB-UniRule"/>
</dbReference>
<feature type="domain" description="SpoVT-AbrB" evidence="8">
    <location>
        <begin position="6"/>
        <end position="49"/>
    </location>
</feature>
<dbReference type="PANTHER" id="PTHR34701:SF1">
    <property type="entry name" value="TRANSCRIPTIONAL REGULATOR MRAZ"/>
    <property type="match status" value="1"/>
</dbReference>
<reference evidence="12" key="5">
    <citation type="submission" date="2023-01" db="EMBL/GenBank/DDBJ databases">
        <title>Human gut microbiome strain richness.</title>
        <authorList>
            <person name="Chen-Liaw A."/>
        </authorList>
    </citation>
    <scope>NUCLEOTIDE SEQUENCE</scope>
    <source>
        <strain evidence="12">D54st1_D6_D54t1_190329</strain>
    </source>
</reference>
<dbReference type="EMBL" id="CABWIF010000011">
    <property type="protein sequence ID" value="VWL93435.1"/>
    <property type="molecule type" value="Genomic_DNA"/>
</dbReference>
<keyword evidence="4 7" id="KW-0805">Transcription regulation</keyword>
<keyword evidence="5 7" id="KW-0238">DNA-binding</keyword>
<evidence type="ECO:0000256" key="7">
    <source>
        <dbReference type="HAMAP-Rule" id="MF_01008"/>
    </source>
</evidence>
<dbReference type="GO" id="GO:0005737">
    <property type="term" value="C:cytoplasm"/>
    <property type="evidence" value="ECO:0007669"/>
    <property type="project" value="UniProtKB-UniRule"/>
</dbReference>
<evidence type="ECO:0000313" key="17">
    <source>
        <dbReference type="Proteomes" id="UP000225608"/>
    </source>
</evidence>
<dbReference type="Proteomes" id="UP000469380">
    <property type="component" value="Unassembled WGS sequence"/>
</dbReference>
<evidence type="ECO:0000313" key="9">
    <source>
        <dbReference type="EMBL" id="ATP53327.1"/>
    </source>
</evidence>
<dbReference type="InterPro" id="IPR003444">
    <property type="entry name" value="MraZ"/>
</dbReference>
<dbReference type="HAMAP" id="MF_01008">
    <property type="entry name" value="MraZ"/>
    <property type="match status" value="1"/>
</dbReference>
<evidence type="ECO:0000256" key="4">
    <source>
        <dbReference type="ARBA" id="ARBA00023015"/>
    </source>
</evidence>
<dbReference type="EMBL" id="CZAQ01000015">
    <property type="protein sequence ID" value="CUP09364.1"/>
    <property type="molecule type" value="Genomic_DNA"/>
</dbReference>
<reference evidence="13 19" key="3">
    <citation type="journal article" date="2019" name="Nat. Med.">
        <title>A library of human gut bacterial isolates paired with longitudinal multiomics data enables mechanistic microbiome research.</title>
        <authorList>
            <person name="Poyet M."/>
            <person name="Groussin M."/>
            <person name="Gibbons S.M."/>
            <person name="Avila-Pacheco J."/>
            <person name="Jiang X."/>
            <person name="Kearney S.M."/>
            <person name="Perrotta A.R."/>
            <person name="Berdy B."/>
            <person name="Zhao S."/>
            <person name="Lieberman T.D."/>
            <person name="Swanson P.K."/>
            <person name="Smith M."/>
            <person name="Roesemann S."/>
            <person name="Alexander J.E."/>
            <person name="Rich S.A."/>
            <person name="Livny J."/>
            <person name="Vlamakis H."/>
            <person name="Clish C."/>
            <person name="Bullock K."/>
            <person name="Deik A."/>
            <person name="Scott J."/>
            <person name="Pierce K.A."/>
            <person name="Xavier R.J."/>
            <person name="Alm E.J."/>
        </authorList>
    </citation>
    <scope>NUCLEOTIDE SEQUENCE [LARGE SCALE GENOMIC DNA]</scope>
    <source>
        <strain evidence="13 19">BIOML-A20</strain>
    </source>
</reference>
<dbReference type="InterPro" id="IPR007159">
    <property type="entry name" value="SpoVT-AbrB_dom"/>
</dbReference>
<comment type="similarity">
    <text evidence="7">Belongs to the MraZ family.</text>
</comment>
<accession>A0A173XHV9</accession>
<dbReference type="Proteomes" id="UP000095468">
    <property type="component" value="Unassembled WGS sequence"/>
</dbReference>
<dbReference type="GO" id="GO:2000143">
    <property type="term" value="P:negative regulation of DNA-templated transcription initiation"/>
    <property type="evidence" value="ECO:0007669"/>
    <property type="project" value="TreeGrafter"/>
</dbReference>
<dbReference type="PANTHER" id="PTHR34701">
    <property type="entry name" value="TRANSCRIPTIONAL REGULATOR MRAZ"/>
    <property type="match status" value="1"/>
</dbReference>
<sequence length="144" mass="16206">MGMTGAYERNLDAKGRLSLPAPLREELGEHVRVFKALDVDALYVFSAEAFDKWVEGLFAGREGHEGFNPRDINDQKLMRAINKRTTSMDVDSAGRIGLSESLRKQANLDREVTVVGNYDHLEVWDRAAADEDDDDEALLDLFFS</sequence>
<dbReference type="SUPFAM" id="SSF89447">
    <property type="entry name" value="AbrB/MazE/MraZ-like"/>
    <property type="match status" value="1"/>
</dbReference>
<dbReference type="Pfam" id="PF02381">
    <property type="entry name" value="MraZ"/>
    <property type="match status" value="2"/>
</dbReference>
<evidence type="ECO:0000256" key="5">
    <source>
        <dbReference type="ARBA" id="ARBA00023125"/>
    </source>
</evidence>
<evidence type="ECO:0000313" key="19">
    <source>
        <dbReference type="Proteomes" id="UP000469380"/>
    </source>
</evidence>
<proteinExistence type="inferred from homology"/>
<dbReference type="InterPro" id="IPR038619">
    <property type="entry name" value="MraZ_sf"/>
</dbReference>
<protein>
    <recommendedName>
        <fullName evidence="1 7">Transcriptional regulator MraZ</fullName>
    </recommendedName>
</protein>
<dbReference type="CDD" id="cd16321">
    <property type="entry name" value="MraZ_C"/>
    <property type="match status" value="1"/>
</dbReference>
<evidence type="ECO:0000259" key="8">
    <source>
        <dbReference type="PROSITE" id="PS51740"/>
    </source>
</evidence>
<evidence type="ECO:0000313" key="11">
    <source>
        <dbReference type="EMBL" id="CUP09364.1"/>
    </source>
</evidence>
<evidence type="ECO:0000313" key="15">
    <source>
        <dbReference type="Proteomes" id="UP000095454"/>
    </source>
</evidence>
<dbReference type="EMBL" id="CYYP01000006">
    <property type="protein sequence ID" value="CUN93422.1"/>
    <property type="molecule type" value="Genomic_DNA"/>
</dbReference>
<dbReference type="InterPro" id="IPR020603">
    <property type="entry name" value="MraZ_dom"/>
</dbReference>
<dbReference type="InterPro" id="IPR035644">
    <property type="entry name" value="MraZ_C"/>
</dbReference>
<evidence type="ECO:0000313" key="14">
    <source>
        <dbReference type="EMBL" id="VWL93435.1"/>
    </source>
</evidence>
<dbReference type="PROSITE" id="PS51740">
    <property type="entry name" value="SPOVT_ABRB"/>
    <property type="match status" value="2"/>
</dbReference>
<dbReference type="RefSeq" id="WP_006234269.1">
    <property type="nucleotide sequence ID" value="NZ_CABIXX010000015.1"/>
</dbReference>
<dbReference type="EMBL" id="WWSR01000002">
    <property type="protein sequence ID" value="MZJ38675.1"/>
    <property type="molecule type" value="Genomic_DNA"/>
</dbReference>
<dbReference type="PaxDb" id="74426-ERS852399_00596"/>
<keyword evidence="10" id="KW-0132">Cell division</keyword>
<evidence type="ECO:0000256" key="6">
    <source>
        <dbReference type="ARBA" id="ARBA00023163"/>
    </source>
</evidence>
<dbReference type="GO" id="GO:0009295">
    <property type="term" value="C:nucleoid"/>
    <property type="evidence" value="ECO:0007669"/>
    <property type="project" value="UniProtKB-SubCell"/>
</dbReference>
<dbReference type="InterPro" id="IPR037914">
    <property type="entry name" value="SpoVT-AbrB_sf"/>
</dbReference>
<reference evidence="14 18" key="4">
    <citation type="submission" date="2019-10" db="EMBL/GenBank/DDBJ databases">
        <authorList>
            <person name="Wolf R A."/>
        </authorList>
    </citation>
    <scope>NUCLEOTIDE SEQUENCE [LARGE SCALE GENOMIC DNA]</scope>
    <source>
        <strain evidence="14">Collinsella_aerofaciens_DSM_13712</strain>
    </source>
</reference>
<dbReference type="CDD" id="cd16320">
    <property type="entry name" value="MraZ_N"/>
    <property type="match status" value="1"/>
</dbReference>
<reference evidence="9 17" key="2">
    <citation type="submission" date="2017-10" db="EMBL/GenBank/DDBJ databases">
        <title>Complete genome sequence of Collinsella aerofaciens isolated from the gut of a healthy adult Indian.</title>
        <authorList>
            <person name="Bag S."/>
            <person name="Ghosh T.S."/>
            <person name="Das B."/>
        </authorList>
    </citation>
    <scope>NUCLEOTIDE SEQUENCE [LARGE SCALE GENOMIC DNA]</scope>
    <source>
        <strain evidence="9">Indica</strain>
        <strain evidence="17">indica</strain>
    </source>
</reference>
<gene>
    <name evidence="7 10" type="primary">mraZ</name>
    <name evidence="14" type="ORF">CKJAJONC_00129</name>
    <name evidence="9" type="ORF">CSV91_01505</name>
    <name evidence="10" type="ORF">ERS852381_00843</name>
    <name evidence="11" type="ORF">ERS852514_01059</name>
    <name evidence="13" type="ORF">GT464_01695</name>
    <name evidence="12" type="ORF">PMW86_00870</name>
</gene>
<keyword evidence="3" id="KW-0677">Repeat</keyword>
<dbReference type="Proteomes" id="UP000225608">
    <property type="component" value="Chromosome"/>
</dbReference>
<name>A0A173XHV9_9ACTN</name>
<dbReference type="STRING" id="74426.ERS852399_00596"/>
<keyword evidence="2 7" id="KW-0963">Cytoplasm</keyword>
<feature type="domain" description="SpoVT-AbrB" evidence="8">
    <location>
        <begin position="85"/>
        <end position="128"/>
    </location>
</feature>
<evidence type="ECO:0000256" key="3">
    <source>
        <dbReference type="ARBA" id="ARBA00022737"/>
    </source>
</evidence>
<keyword evidence="6 7" id="KW-0804">Transcription</keyword>
<evidence type="ECO:0000256" key="2">
    <source>
        <dbReference type="ARBA" id="ARBA00022490"/>
    </source>
</evidence>
<evidence type="ECO:0000313" key="10">
    <source>
        <dbReference type="EMBL" id="CUN93422.1"/>
    </source>
</evidence>
<evidence type="ECO:0000313" key="16">
    <source>
        <dbReference type="Proteomes" id="UP000095468"/>
    </source>
</evidence>
<evidence type="ECO:0000313" key="13">
    <source>
        <dbReference type="EMBL" id="MZJ38675.1"/>
    </source>
</evidence>
<comment type="subcellular location">
    <subcellularLocation>
        <location evidence="7">Cytoplasm</location>
        <location evidence="7">Nucleoid</location>
    </subcellularLocation>
</comment>
<evidence type="ECO:0000256" key="1">
    <source>
        <dbReference type="ARBA" id="ARBA00013860"/>
    </source>
</evidence>
<dbReference type="EMBL" id="JAQLEC010000002">
    <property type="protein sequence ID" value="MDB1838149.1"/>
    <property type="molecule type" value="Genomic_DNA"/>
</dbReference>
<dbReference type="Gene3D" id="3.40.1550.20">
    <property type="entry name" value="Transcriptional regulator MraZ domain"/>
    <property type="match status" value="1"/>
</dbReference>
<evidence type="ECO:0000313" key="12">
    <source>
        <dbReference type="EMBL" id="MDB1838149.1"/>
    </source>
</evidence>
<dbReference type="KEGG" id="caer:CSV91_01505"/>
<reference evidence="15 16" key="1">
    <citation type="submission" date="2015-09" db="EMBL/GenBank/DDBJ databases">
        <authorList>
            <consortium name="Pathogen Informatics"/>
        </authorList>
    </citation>
    <scope>NUCLEOTIDE SEQUENCE [LARGE SCALE GENOMIC DNA]</scope>
    <source>
        <strain evidence="10 16">2789STDY5608823</strain>
        <strain evidence="11 15">2789STDY5834902</strain>
    </source>
</reference>
<dbReference type="Proteomes" id="UP000368032">
    <property type="component" value="Unassembled WGS sequence"/>
</dbReference>
<dbReference type="GO" id="GO:0000976">
    <property type="term" value="F:transcription cis-regulatory region binding"/>
    <property type="evidence" value="ECO:0007669"/>
    <property type="project" value="TreeGrafter"/>
</dbReference>
<dbReference type="GeneID" id="92848993"/>
<dbReference type="Proteomes" id="UP001212741">
    <property type="component" value="Unassembled WGS sequence"/>
</dbReference>